<name>A0ABT8EB76_9BACL</name>
<dbReference type="RefSeq" id="WP_290401285.1">
    <property type="nucleotide sequence ID" value="NZ_JAUHLN010000004.1"/>
</dbReference>
<dbReference type="PANTHER" id="PTHR14969:SF13">
    <property type="entry name" value="AT30094P"/>
    <property type="match status" value="1"/>
</dbReference>
<keyword evidence="1" id="KW-0812">Transmembrane</keyword>
<evidence type="ECO:0000259" key="2">
    <source>
        <dbReference type="SMART" id="SM00014"/>
    </source>
</evidence>
<feature type="transmembrane region" description="Helical" evidence="1">
    <location>
        <begin position="95"/>
        <end position="115"/>
    </location>
</feature>
<protein>
    <submittedName>
        <fullName evidence="3">Phosphatase PAP2 family protein</fullName>
    </submittedName>
</protein>
<keyword evidence="4" id="KW-1185">Reference proteome</keyword>
<feature type="transmembrane region" description="Helical" evidence="1">
    <location>
        <begin position="72"/>
        <end position="88"/>
    </location>
</feature>
<dbReference type="Gene3D" id="1.20.144.10">
    <property type="entry name" value="Phosphatidic acid phosphatase type 2/haloperoxidase"/>
    <property type="match status" value="2"/>
</dbReference>
<feature type="transmembrane region" description="Helical" evidence="1">
    <location>
        <begin position="165"/>
        <end position="187"/>
    </location>
</feature>
<gene>
    <name evidence="3" type="ORF">QYF49_19610</name>
</gene>
<accession>A0ABT8EB76</accession>
<keyword evidence="1" id="KW-0472">Membrane</keyword>
<dbReference type="SMART" id="SM00014">
    <property type="entry name" value="acidPPc"/>
    <property type="match status" value="1"/>
</dbReference>
<dbReference type="PANTHER" id="PTHR14969">
    <property type="entry name" value="SPHINGOSINE-1-PHOSPHATE PHOSPHOHYDROLASE"/>
    <property type="match status" value="1"/>
</dbReference>
<keyword evidence="1" id="KW-1133">Transmembrane helix</keyword>
<evidence type="ECO:0000313" key="3">
    <source>
        <dbReference type="EMBL" id="MDN4075181.1"/>
    </source>
</evidence>
<sequence>MRRQTIARGLSNPFKVLLFALFFCGAFLVFSAIVNTPFIKELDRWTMAAVISIRTPKWTSVFMFVQQMGNKLLIFPMITIIGLYLALFKRFHESLFLFSTAAGAFILDGWLKSYFHRPRPSAQALILENGFGYPSRHTMLAMALYGSMSFLMWTRLRGKGTHSAIKLLSLTIALVLLVGFSMIYLGAHYPADIFGGLLAGAAWLCFCCAWFMHIKE</sequence>
<comment type="caution">
    <text evidence="3">The sequence shown here is derived from an EMBL/GenBank/DDBJ whole genome shotgun (WGS) entry which is preliminary data.</text>
</comment>
<dbReference type="Pfam" id="PF01569">
    <property type="entry name" value="PAP2"/>
    <property type="match status" value="1"/>
</dbReference>
<dbReference type="CDD" id="cd03392">
    <property type="entry name" value="PAP2_like_2"/>
    <property type="match status" value="1"/>
</dbReference>
<dbReference type="InterPro" id="IPR000326">
    <property type="entry name" value="PAP2/HPO"/>
</dbReference>
<dbReference type="EMBL" id="JAUHLN010000004">
    <property type="protein sequence ID" value="MDN4075181.1"/>
    <property type="molecule type" value="Genomic_DNA"/>
</dbReference>
<reference evidence="3" key="1">
    <citation type="submission" date="2023-06" db="EMBL/GenBank/DDBJ databases">
        <title>Draft Genome Sequences of Representative Paenibacillus Polymyxa, Bacillus cereus, Fictibacillus sp., and Brevibacillus agri Strains Isolated from Amazonian Dark Earth.</title>
        <authorList>
            <person name="Pellegrinetti T.A."/>
            <person name="Cunha I.C.M."/>
            <person name="Chaves M.G."/>
            <person name="Freitas A.S."/>
            <person name="Silva A.V.R."/>
            <person name="Tsai S.M."/>
            <person name="Mendes L.W."/>
        </authorList>
    </citation>
    <scope>NUCLEOTIDE SEQUENCE</scope>
    <source>
        <strain evidence="3">CENA-BCM004</strain>
    </source>
</reference>
<feature type="transmembrane region" description="Helical" evidence="1">
    <location>
        <begin position="193"/>
        <end position="212"/>
    </location>
</feature>
<dbReference type="InterPro" id="IPR036938">
    <property type="entry name" value="PAP2/HPO_sf"/>
</dbReference>
<organism evidence="3 4">
    <name type="scientific">Fictibacillus terranigra</name>
    <dbReference type="NCBI Taxonomy" id="3058424"/>
    <lineage>
        <taxon>Bacteria</taxon>
        <taxon>Bacillati</taxon>
        <taxon>Bacillota</taxon>
        <taxon>Bacilli</taxon>
        <taxon>Bacillales</taxon>
        <taxon>Fictibacillaceae</taxon>
        <taxon>Fictibacillus</taxon>
    </lineage>
</organism>
<feature type="transmembrane region" description="Helical" evidence="1">
    <location>
        <begin position="135"/>
        <end position="153"/>
    </location>
</feature>
<dbReference type="Proteomes" id="UP001168694">
    <property type="component" value="Unassembled WGS sequence"/>
</dbReference>
<proteinExistence type="predicted"/>
<evidence type="ECO:0000313" key="4">
    <source>
        <dbReference type="Proteomes" id="UP001168694"/>
    </source>
</evidence>
<feature type="domain" description="Phosphatidic acid phosphatase type 2/haloperoxidase" evidence="2">
    <location>
        <begin position="95"/>
        <end position="208"/>
    </location>
</feature>
<dbReference type="SUPFAM" id="SSF48317">
    <property type="entry name" value="Acid phosphatase/Vanadium-dependent haloperoxidase"/>
    <property type="match status" value="1"/>
</dbReference>
<evidence type="ECO:0000256" key="1">
    <source>
        <dbReference type="SAM" id="Phobius"/>
    </source>
</evidence>